<feature type="domain" description="Ketopantoate reductase N-terminal" evidence="5">
    <location>
        <begin position="7"/>
        <end position="160"/>
    </location>
</feature>
<dbReference type="InterPro" id="IPR003710">
    <property type="entry name" value="ApbA"/>
</dbReference>
<name>A0A1G4JTS4_9SACH</name>
<dbReference type="Pfam" id="PF02558">
    <property type="entry name" value="ApbA"/>
    <property type="match status" value="1"/>
</dbReference>
<keyword evidence="8" id="KW-1185">Reference proteome</keyword>
<keyword evidence="3 4" id="KW-0560">Oxidoreductase</keyword>
<dbReference type="InterPro" id="IPR036291">
    <property type="entry name" value="NAD(P)-bd_dom_sf"/>
</dbReference>
<dbReference type="GO" id="GO:0005737">
    <property type="term" value="C:cytoplasm"/>
    <property type="evidence" value="ECO:0007669"/>
    <property type="project" value="TreeGrafter"/>
</dbReference>
<keyword evidence="2 4" id="KW-0521">NADP</keyword>
<sequence>MTEKCNILLIGSGGVGTIASYALEYAGKSAVTSVLRSDYSRVVERGFSINSCDYGQIAAFRPSHVVNSVEESKKYGPFDFAIIATKCVPEVASMIDVIAPAVTANTAIVLVQNGIGIEAEAKARFPNNVVLSGVSMIGSANQNGHIEHECKDAIKIGFFENENYDRAHLEKVCTRFVDLYSNDRNDCEFDENVKFSRWRKLVYNACLNSVCALTGVDVGRLELFGGVDTIIREAMREVIAIAKSDGVELSEDVIDFMIRSDDPVYYSPSMLVDIRKGNLLEIEVINGNPVRIAQEKGIPAPYLTLIYELLKIIQRRTMEQKGMITVPTERPVPK</sequence>
<comment type="catalytic activity">
    <reaction evidence="4">
        <text>(R)-pantoate + NADP(+) = 2-dehydropantoate + NADPH + H(+)</text>
        <dbReference type="Rhea" id="RHEA:16233"/>
        <dbReference type="ChEBI" id="CHEBI:11561"/>
        <dbReference type="ChEBI" id="CHEBI:15378"/>
        <dbReference type="ChEBI" id="CHEBI:15980"/>
        <dbReference type="ChEBI" id="CHEBI:57783"/>
        <dbReference type="ChEBI" id="CHEBI:58349"/>
        <dbReference type="EC" id="1.1.1.169"/>
    </reaction>
</comment>
<protein>
    <recommendedName>
        <fullName evidence="4">2-dehydropantoate 2-reductase</fullName>
        <ecNumber evidence="4">1.1.1.169</ecNumber>
    </recommendedName>
    <alternativeName>
        <fullName evidence="4">Ketopantoate reductase</fullName>
    </alternativeName>
</protein>
<dbReference type="NCBIfam" id="TIGR00745">
    <property type="entry name" value="apbA_panE"/>
    <property type="match status" value="1"/>
</dbReference>
<evidence type="ECO:0000256" key="2">
    <source>
        <dbReference type="ARBA" id="ARBA00022857"/>
    </source>
</evidence>
<dbReference type="EMBL" id="LT598477">
    <property type="protein sequence ID" value="SCU94192.1"/>
    <property type="molecule type" value="Genomic_DNA"/>
</dbReference>
<comment type="similarity">
    <text evidence="1 4">Belongs to the ketopantoate reductase family.</text>
</comment>
<evidence type="ECO:0000259" key="5">
    <source>
        <dbReference type="Pfam" id="PF02558"/>
    </source>
</evidence>
<dbReference type="Gene3D" id="3.40.50.720">
    <property type="entry name" value="NAD(P)-binding Rossmann-like Domain"/>
    <property type="match status" value="1"/>
</dbReference>
<evidence type="ECO:0000256" key="3">
    <source>
        <dbReference type="ARBA" id="ARBA00023002"/>
    </source>
</evidence>
<comment type="function">
    <text evidence="4">Catalyzes the NADPH-dependent reduction of ketopantoate into pantoic acid.</text>
</comment>
<dbReference type="GO" id="GO:0015940">
    <property type="term" value="P:pantothenate biosynthetic process"/>
    <property type="evidence" value="ECO:0007669"/>
    <property type="project" value="InterPro"/>
</dbReference>
<feature type="domain" description="Ketopantoate reductase C-terminal" evidence="6">
    <location>
        <begin position="195"/>
        <end position="313"/>
    </location>
</feature>
<dbReference type="Proteomes" id="UP000191144">
    <property type="component" value="Chromosome F"/>
</dbReference>
<evidence type="ECO:0000256" key="1">
    <source>
        <dbReference type="ARBA" id="ARBA00007870"/>
    </source>
</evidence>
<dbReference type="GO" id="GO:0008677">
    <property type="term" value="F:2-dehydropantoate 2-reductase activity"/>
    <property type="evidence" value="ECO:0007669"/>
    <property type="project" value="UniProtKB-EC"/>
</dbReference>
<dbReference type="InterPro" id="IPR008927">
    <property type="entry name" value="6-PGluconate_DH-like_C_sf"/>
</dbReference>
<dbReference type="OrthoDB" id="3609at2759"/>
<dbReference type="PANTHER" id="PTHR21708">
    <property type="entry name" value="PROBABLE 2-DEHYDROPANTOATE 2-REDUCTASE"/>
    <property type="match status" value="1"/>
</dbReference>
<dbReference type="InterPro" id="IPR051402">
    <property type="entry name" value="KPR-Related"/>
</dbReference>
<evidence type="ECO:0000256" key="4">
    <source>
        <dbReference type="RuleBase" id="RU362068"/>
    </source>
</evidence>
<gene>
    <name evidence="7" type="ORF">LAME_0F06502G</name>
</gene>
<dbReference type="AlphaFoldDB" id="A0A1G4JTS4"/>
<dbReference type="InterPro" id="IPR013328">
    <property type="entry name" value="6PGD_dom2"/>
</dbReference>
<dbReference type="FunFam" id="1.10.1040.10:FF:000017">
    <property type="entry name" value="2-dehydropantoate 2-reductase"/>
    <property type="match status" value="1"/>
</dbReference>
<accession>A0A1G4JTS4</accession>
<dbReference type="EC" id="1.1.1.169" evidence="4"/>
<dbReference type="Pfam" id="PF08546">
    <property type="entry name" value="ApbA_C"/>
    <property type="match status" value="1"/>
</dbReference>
<dbReference type="InterPro" id="IPR013332">
    <property type="entry name" value="KPR_N"/>
</dbReference>
<proteinExistence type="inferred from homology"/>
<organism evidence="7 8">
    <name type="scientific">Lachancea meyersii CBS 8951</name>
    <dbReference type="NCBI Taxonomy" id="1266667"/>
    <lineage>
        <taxon>Eukaryota</taxon>
        <taxon>Fungi</taxon>
        <taxon>Dikarya</taxon>
        <taxon>Ascomycota</taxon>
        <taxon>Saccharomycotina</taxon>
        <taxon>Saccharomycetes</taxon>
        <taxon>Saccharomycetales</taxon>
        <taxon>Saccharomycetaceae</taxon>
        <taxon>Lachancea</taxon>
    </lineage>
</organism>
<evidence type="ECO:0000313" key="8">
    <source>
        <dbReference type="Proteomes" id="UP000191144"/>
    </source>
</evidence>
<evidence type="ECO:0000313" key="7">
    <source>
        <dbReference type="EMBL" id="SCU94192.1"/>
    </source>
</evidence>
<dbReference type="SUPFAM" id="SSF51735">
    <property type="entry name" value="NAD(P)-binding Rossmann-fold domains"/>
    <property type="match status" value="1"/>
</dbReference>
<reference evidence="8" key="1">
    <citation type="submission" date="2016-03" db="EMBL/GenBank/DDBJ databases">
        <authorList>
            <person name="Devillers Hugo."/>
        </authorList>
    </citation>
    <scope>NUCLEOTIDE SEQUENCE [LARGE SCALE GENOMIC DNA]</scope>
</reference>
<dbReference type="SUPFAM" id="SSF48179">
    <property type="entry name" value="6-phosphogluconate dehydrogenase C-terminal domain-like"/>
    <property type="match status" value="1"/>
</dbReference>
<dbReference type="Gene3D" id="1.10.1040.10">
    <property type="entry name" value="N-(1-d-carboxylethyl)-l-norvaline Dehydrogenase, domain 2"/>
    <property type="match status" value="1"/>
</dbReference>
<dbReference type="PANTHER" id="PTHR21708:SF30">
    <property type="entry name" value="2-DEHYDROPANTOATE 2-REDUCTASE-RELATED"/>
    <property type="match status" value="1"/>
</dbReference>
<dbReference type="InterPro" id="IPR013752">
    <property type="entry name" value="KPA_reductase"/>
</dbReference>
<evidence type="ECO:0000259" key="6">
    <source>
        <dbReference type="Pfam" id="PF08546"/>
    </source>
</evidence>